<proteinExistence type="predicted"/>
<dbReference type="SUPFAM" id="SSF51735">
    <property type="entry name" value="NAD(P)-binding Rossmann-fold domains"/>
    <property type="match status" value="1"/>
</dbReference>
<evidence type="ECO:0000313" key="2">
    <source>
        <dbReference type="EMBL" id="MBU2663611.1"/>
    </source>
</evidence>
<dbReference type="InterPro" id="IPR016040">
    <property type="entry name" value="NAD(P)-bd_dom"/>
</dbReference>
<gene>
    <name evidence="2" type="ORF">KOI35_08840</name>
</gene>
<dbReference type="Gene3D" id="3.40.50.720">
    <property type="entry name" value="NAD(P)-binding Rossmann-like Domain"/>
    <property type="match status" value="1"/>
</dbReference>
<sequence>MRIAVLGATGGVGRLLVRRALDRGLQVTAVARDPRAVAAHDGLIVAPGDVHDPGSIARAVEGSEVLLSGLGGPPGILVAGARAAVKSGVPRVIWLGAFGTGRTAAEVSGLTRAVLGLALRRELPDKVAADDTVLAAGFTVFHAGRLTNGPAAAGRTVAPSEVPRRLFPAAVSRATVAAAMVDEAVDPRFPGRIAVPGGAE</sequence>
<dbReference type="Proteomes" id="UP001519654">
    <property type="component" value="Unassembled WGS sequence"/>
</dbReference>
<evidence type="ECO:0000313" key="3">
    <source>
        <dbReference type="Proteomes" id="UP001519654"/>
    </source>
</evidence>
<dbReference type="PANTHER" id="PTHR15020">
    <property type="entry name" value="FLAVIN REDUCTASE-RELATED"/>
    <property type="match status" value="1"/>
</dbReference>
<dbReference type="PANTHER" id="PTHR15020:SF50">
    <property type="entry name" value="UPF0659 PROTEIN YMR090W"/>
    <property type="match status" value="1"/>
</dbReference>
<comment type="caution">
    <text evidence="2">The sequence shown here is derived from an EMBL/GenBank/DDBJ whole genome shotgun (WGS) entry which is preliminary data.</text>
</comment>
<evidence type="ECO:0000259" key="1">
    <source>
        <dbReference type="Pfam" id="PF13460"/>
    </source>
</evidence>
<keyword evidence="3" id="KW-1185">Reference proteome</keyword>
<reference evidence="2 3" key="1">
    <citation type="submission" date="2021-06" db="EMBL/GenBank/DDBJ databases">
        <title>Actinoplanes lichenicola sp. nov., and Actinoplanes ovalisporus sp. nov., isolated from lichen in Thailand.</title>
        <authorList>
            <person name="Saeng-In P."/>
            <person name="Kanchanasin P."/>
            <person name="Yuki M."/>
            <person name="Kudo T."/>
            <person name="Ohkuma M."/>
            <person name="Phongsopitanun W."/>
            <person name="Tanasupawat S."/>
        </authorList>
    </citation>
    <scope>NUCLEOTIDE SEQUENCE [LARGE SCALE GENOMIC DNA]</scope>
    <source>
        <strain evidence="2 3">NBRC 110975</strain>
    </source>
</reference>
<feature type="domain" description="NAD(P)-binding" evidence="1">
    <location>
        <begin position="7"/>
        <end position="186"/>
    </location>
</feature>
<dbReference type="InterPro" id="IPR036291">
    <property type="entry name" value="NAD(P)-bd_dom_sf"/>
</dbReference>
<organism evidence="2 3">
    <name type="scientific">Paractinoplanes bogorensis</name>
    <dbReference type="NCBI Taxonomy" id="1610840"/>
    <lineage>
        <taxon>Bacteria</taxon>
        <taxon>Bacillati</taxon>
        <taxon>Actinomycetota</taxon>
        <taxon>Actinomycetes</taxon>
        <taxon>Micromonosporales</taxon>
        <taxon>Micromonosporaceae</taxon>
        <taxon>Paractinoplanes</taxon>
    </lineage>
</organism>
<dbReference type="RefSeq" id="WP_215785599.1">
    <property type="nucleotide sequence ID" value="NZ_JAHKKG010000003.1"/>
</dbReference>
<dbReference type="Pfam" id="PF13460">
    <property type="entry name" value="NAD_binding_10"/>
    <property type="match status" value="1"/>
</dbReference>
<protein>
    <submittedName>
        <fullName evidence="2">SDR family oxidoreductase</fullName>
    </submittedName>
</protein>
<name>A0ABS5YJG1_9ACTN</name>
<dbReference type="EMBL" id="JAHKKG010000003">
    <property type="protein sequence ID" value="MBU2663611.1"/>
    <property type="molecule type" value="Genomic_DNA"/>
</dbReference>
<accession>A0ABS5YJG1</accession>